<keyword evidence="2" id="KW-1185">Reference proteome</keyword>
<dbReference type="STRING" id="1391654.AKJ09_03678"/>
<dbReference type="Proteomes" id="UP000064967">
    <property type="component" value="Chromosome"/>
</dbReference>
<dbReference type="KEGG" id="llu:AKJ09_03678"/>
<proteinExistence type="predicted"/>
<sequence length="110" mass="12431">MSWVRLERGNDWGSIYFALPGQRLNAHGQASAKTQGLPFFEGDEYRVRWPSGEETTESVTFGHYSERVSDHGNSYEVGSMLPGFQLRARGVSWFVPIDAVEVWFETVEAA</sequence>
<dbReference type="RefSeq" id="WP_146648229.1">
    <property type="nucleotide sequence ID" value="NZ_CP012333.1"/>
</dbReference>
<dbReference type="AlphaFoldDB" id="A0A0K1PV55"/>
<gene>
    <name evidence="1" type="ORF">AKJ09_03678</name>
</gene>
<accession>A0A0K1PV55</accession>
<evidence type="ECO:0000313" key="2">
    <source>
        <dbReference type="Proteomes" id="UP000064967"/>
    </source>
</evidence>
<name>A0A0K1PV55_9BACT</name>
<organism evidence="1 2">
    <name type="scientific">Labilithrix luteola</name>
    <dbReference type="NCBI Taxonomy" id="1391654"/>
    <lineage>
        <taxon>Bacteria</taxon>
        <taxon>Pseudomonadati</taxon>
        <taxon>Myxococcota</taxon>
        <taxon>Polyangia</taxon>
        <taxon>Polyangiales</taxon>
        <taxon>Labilitrichaceae</taxon>
        <taxon>Labilithrix</taxon>
    </lineage>
</organism>
<reference evidence="1 2" key="1">
    <citation type="submission" date="2015-08" db="EMBL/GenBank/DDBJ databases">
        <authorList>
            <person name="Babu N.S."/>
            <person name="Beckwith C.J."/>
            <person name="Beseler K.G."/>
            <person name="Brison A."/>
            <person name="Carone J.V."/>
            <person name="Caskin T.P."/>
            <person name="Diamond M."/>
            <person name="Durham M.E."/>
            <person name="Foxe J.M."/>
            <person name="Go M."/>
            <person name="Henderson B.A."/>
            <person name="Jones I.B."/>
            <person name="McGettigan J.A."/>
            <person name="Micheletti S.J."/>
            <person name="Nasrallah M.E."/>
            <person name="Ortiz D."/>
            <person name="Piller C.R."/>
            <person name="Privatt S.R."/>
            <person name="Schneider S.L."/>
            <person name="Sharp S."/>
            <person name="Smith T.C."/>
            <person name="Stanton J.D."/>
            <person name="Ullery H.E."/>
            <person name="Wilson R.J."/>
            <person name="Serrano M.G."/>
            <person name="Buck G."/>
            <person name="Lee V."/>
            <person name="Wang Y."/>
            <person name="Carvalho R."/>
            <person name="Voegtly L."/>
            <person name="Shi R."/>
            <person name="Duckworth R."/>
            <person name="Johnson A."/>
            <person name="Loviza R."/>
            <person name="Walstead R."/>
            <person name="Shah Z."/>
            <person name="Kiflezghi M."/>
            <person name="Wade K."/>
            <person name="Ball S.L."/>
            <person name="Bradley K.W."/>
            <person name="Asai D.J."/>
            <person name="Bowman C.A."/>
            <person name="Russell D.A."/>
            <person name="Pope W.H."/>
            <person name="Jacobs-Sera D."/>
            <person name="Hendrix R.W."/>
            <person name="Hatfull G.F."/>
        </authorList>
    </citation>
    <scope>NUCLEOTIDE SEQUENCE [LARGE SCALE GENOMIC DNA]</scope>
    <source>
        <strain evidence="1 2">DSM 27648</strain>
    </source>
</reference>
<evidence type="ECO:0000313" key="1">
    <source>
        <dbReference type="EMBL" id="AKU97014.1"/>
    </source>
</evidence>
<dbReference type="EMBL" id="CP012333">
    <property type="protein sequence ID" value="AKU97014.1"/>
    <property type="molecule type" value="Genomic_DNA"/>
</dbReference>
<protein>
    <submittedName>
        <fullName evidence="1">Uncharacterized protein</fullName>
    </submittedName>
</protein>